<evidence type="ECO:0000256" key="6">
    <source>
        <dbReference type="ARBA" id="ARBA00023136"/>
    </source>
</evidence>
<reference evidence="11 12" key="1">
    <citation type="journal article" date="2021" name="Elife">
        <title>Chloroplast acquisition without the gene transfer in kleptoplastic sea slugs, Plakobranchus ocellatus.</title>
        <authorList>
            <person name="Maeda T."/>
            <person name="Takahashi S."/>
            <person name="Yoshida T."/>
            <person name="Shimamura S."/>
            <person name="Takaki Y."/>
            <person name="Nagai Y."/>
            <person name="Toyoda A."/>
            <person name="Suzuki Y."/>
            <person name="Arimoto A."/>
            <person name="Ishii H."/>
            <person name="Satoh N."/>
            <person name="Nishiyama T."/>
            <person name="Hasebe M."/>
            <person name="Maruyama T."/>
            <person name="Minagawa J."/>
            <person name="Obokata J."/>
            <person name="Shigenobu S."/>
        </authorList>
    </citation>
    <scope>NUCLEOTIDE SEQUENCE [LARGE SCALE GENOMIC DNA]</scope>
</reference>
<feature type="domain" description="G-protein coupled receptors family 1 profile" evidence="10">
    <location>
        <begin position="213"/>
        <end position="273"/>
    </location>
</feature>
<dbReference type="AlphaFoldDB" id="A0AAV4D5P9"/>
<evidence type="ECO:0000256" key="2">
    <source>
        <dbReference type="ARBA" id="ARBA00022475"/>
    </source>
</evidence>
<evidence type="ECO:0000313" key="12">
    <source>
        <dbReference type="Proteomes" id="UP000735302"/>
    </source>
</evidence>
<proteinExistence type="predicted"/>
<keyword evidence="6 9" id="KW-0472">Membrane</keyword>
<dbReference type="InterPro" id="IPR017452">
    <property type="entry name" value="GPCR_Rhodpsn_7TM"/>
</dbReference>
<dbReference type="GO" id="GO:0004930">
    <property type="term" value="F:G protein-coupled receptor activity"/>
    <property type="evidence" value="ECO:0007669"/>
    <property type="project" value="UniProtKB-KW"/>
</dbReference>
<keyword evidence="2" id="KW-1003">Cell membrane</keyword>
<keyword evidence="5" id="KW-0297">G-protein coupled receptor</keyword>
<evidence type="ECO:0000256" key="9">
    <source>
        <dbReference type="SAM" id="Phobius"/>
    </source>
</evidence>
<dbReference type="Proteomes" id="UP000735302">
    <property type="component" value="Unassembled WGS sequence"/>
</dbReference>
<evidence type="ECO:0000259" key="10">
    <source>
        <dbReference type="PROSITE" id="PS50262"/>
    </source>
</evidence>
<evidence type="ECO:0000256" key="1">
    <source>
        <dbReference type="ARBA" id="ARBA00004651"/>
    </source>
</evidence>
<gene>
    <name evidence="11" type="ORF">PoB_006588800</name>
</gene>
<dbReference type="SUPFAM" id="SSF81321">
    <property type="entry name" value="Family A G protein-coupled receptor-like"/>
    <property type="match status" value="1"/>
</dbReference>
<organism evidence="11 12">
    <name type="scientific">Plakobranchus ocellatus</name>
    <dbReference type="NCBI Taxonomy" id="259542"/>
    <lineage>
        <taxon>Eukaryota</taxon>
        <taxon>Metazoa</taxon>
        <taxon>Spiralia</taxon>
        <taxon>Lophotrochozoa</taxon>
        <taxon>Mollusca</taxon>
        <taxon>Gastropoda</taxon>
        <taxon>Heterobranchia</taxon>
        <taxon>Euthyneura</taxon>
        <taxon>Panpulmonata</taxon>
        <taxon>Sacoglossa</taxon>
        <taxon>Placobranchoidea</taxon>
        <taxon>Plakobranchidae</taxon>
        <taxon>Plakobranchus</taxon>
    </lineage>
</organism>
<evidence type="ECO:0000256" key="7">
    <source>
        <dbReference type="ARBA" id="ARBA00023170"/>
    </source>
</evidence>
<dbReference type="InterPro" id="IPR000276">
    <property type="entry name" value="GPCR_Rhodpsn"/>
</dbReference>
<feature type="transmembrane region" description="Helical" evidence="9">
    <location>
        <begin position="257"/>
        <end position="276"/>
    </location>
</feature>
<dbReference type="GO" id="GO:0005886">
    <property type="term" value="C:plasma membrane"/>
    <property type="evidence" value="ECO:0007669"/>
    <property type="project" value="UniProtKB-SubCell"/>
</dbReference>
<evidence type="ECO:0000313" key="11">
    <source>
        <dbReference type="EMBL" id="GFO39383.1"/>
    </source>
</evidence>
<name>A0AAV4D5P9_9GAST</name>
<evidence type="ECO:0000256" key="5">
    <source>
        <dbReference type="ARBA" id="ARBA00023040"/>
    </source>
</evidence>
<keyword evidence="4 9" id="KW-1133">Transmembrane helix</keyword>
<evidence type="ECO:0000256" key="4">
    <source>
        <dbReference type="ARBA" id="ARBA00022989"/>
    </source>
</evidence>
<comment type="caution">
    <text evidence="11">The sequence shown here is derived from an EMBL/GenBank/DDBJ whole genome shotgun (WGS) entry which is preliminary data.</text>
</comment>
<dbReference type="PRINTS" id="PR00237">
    <property type="entry name" value="GPCRRHODOPSN"/>
</dbReference>
<dbReference type="Pfam" id="PF00001">
    <property type="entry name" value="7tm_1"/>
    <property type="match status" value="1"/>
</dbReference>
<evidence type="ECO:0000256" key="3">
    <source>
        <dbReference type="ARBA" id="ARBA00022692"/>
    </source>
</evidence>
<dbReference type="PANTHER" id="PTHR24248">
    <property type="entry name" value="ADRENERGIC RECEPTOR-RELATED G-PROTEIN COUPLED RECEPTOR"/>
    <property type="match status" value="1"/>
</dbReference>
<keyword evidence="8" id="KW-0807">Transducer</keyword>
<dbReference type="EMBL" id="BLXT01007492">
    <property type="protein sequence ID" value="GFO39383.1"/>
    <property type="molecule type" value="Genomic_DNA"/>
</dbReference>
<comment type="subcellular location">
    <subcellularLocation>
        <location evidence="1">Cell membrane</location>
        <topology evidence="1">Multi-pass membrane protein</topology>
    </subcellularLocation>
</comment>
<evidence type="ECO:0000256" key="8">
    <source>
        <dbReference type="ARBA" id="ARBA00023224"/>
    </source>
</evidence>
<feature type="transmembrane region" description="Helical" evidence="9">
    <location>
        <begin position="218"/>
        <end position="245"/>
    </location>
</feature>
<protein>
    <submittedName>
        <fullName evidence="11">5-hydroxytryptamine receptor 4</fullName>
    </submittedName>
</protein>
<dbReference type="PROSITE" id="PS50262">
    <property type="entry name" value="G_PROTEIN_RECEP_F1_2"/>
    <property type="match status" value="1"/>
</dbReference>
<sequence>MDRVLRHQERQPTNPQELAVELRWIWEEIPQRNIRQLALSMRRRIFYWAFLQMQILKQEANQTQKRKTRTSHLYSPVNSKQLQLERASKSTSVDPRLSGDSNRVSFLQKFKRGCSLGNINFFNAKGVRSTESAEAFTSEELKETSLDTLSNSFIKGPNSKLRKSSSSCDLGYETIISKAMWSDNRLIHDTDGSNEILPPQPEGSQNITHILFKAEVKAVIMIMALMGIFILCWIPFLIIEIMDIFQLDELTELDSRIGVVLVIVICALDPFTYALMNPPFRSVVVRSISGIFRKFRARGSLTESIQRSL</sequence>
<dbReference type="Gene3D" id="1.20.1070.10">
    <property type="entry name" value="Rhodopsin 7-helix transmembrane proteins"/>
    <property type="match status" value="1"/>
</dbReference>
<keyword evidence="7 11" id="KW-0675">Receptor</keyword>
<keyword evidence="3 9" id="KW-0812">Transmembrane</keyword>
<keyword evidence="12" id="KW-1185">Reference proteome</keyword>
<accession>A0AAV4D5P9</accession>